<dbReference type="GO" id="GO:0016301">
    <property type="term" value="F:kinase activity"/>
    <property type="evidence" value="ECO:0007669"/>
    <property type="project" value="UniProtKB-KW"/>
</dbReference>
<dbReference type="Pfam" id="PF02518">
    <property type="entry name" value="HATPase_c"/>
    <property type="match status" value="1"/>
</dbReference>
<dbReference type="Gene3D" id="1.20.5.1930">
    <property type="match status" value="1"/>
</dbReference>
<proteinExistence type="predicted"/>
<keyword evidence="7" id="KW-0067">ATP-binding</keyword>
<evidence type="ECO:0000256" key="2">
    <source>
        <dbReference type="ARBA" id="ARBA00012438"/>
    </source>
</evidence>
<protein>
    <recommendedName>
        <fullName evidence="2">histidine kinase</fullName>
        <ecNumber evidence="2">2.7.13.3</ecNumber>
    </recommendedName>
</protein>
<dbReference type="InterPro" id="IPR003594">
    <property type="entry name" value="HATPase_dom"/>
</dbReference>
<evidence type="ECO:0000259" key="10">
    <source>
        <dbReference type="Pfam" id="PF02518"/>
    </source>
</evidence>
<keyword evidence="9" id="KW-0472">Membrane</keyword>
<keyword evidence="5" id="KW-0547">Nucleotide-binding</keyword>
<keyword evidence="4" id="KW-0808">Transferase</keyword>
<feature type="transmembrane region" description="Helical" evidence="9">
    <location>
        <begin position="374"/>
        <end position="393"/>
    </location>
</feature>
<sequence>MNSVTDAQKLSTLLDLLDQRESLSVDTLSGYIRQAKMLNQIKNDQKTGSKLVLAEVHLYIRQGKLKEARETIEVELKKYPRVTPSNKALYFKLYEAKIDCVNYSDHYQEASAIAYKIIKEAELYNDSIAIGNAYNSLACWNYDLDFTNKAIQYSYEALSWTSPTPAFYNLLAGIYLNLGEEYWWIDKLDSAEFCIRKGIAYSIKNENLNFQYYGLQKMGSIKTAKKEFEAAERSVLQSFEIYKKLNGSIPSNRNLMALGNIYMNWDKPDKAIAVLTEGLRQDSIYEKEHHLSLDSNRTDIQKMYVHNLLAKCYKKKADYQNYALELEKIITEKDRFYKVNAAETLADLQTKYEVQKKETTIANQNLMLARRQNVIIGISAAILLLVAAVFVLFKDYRKKQIQKSKTAIKDAEEKERKRIAADLHDNLGVQANVILYTSELLKQAQRINDTNLVAHMNETAKDMLFFLRETLWALKTTDTTAQQLWLRILNFMGQMKRSYPGITFLTTGNVTRDFVIAPATALNILMIIQEASNNSIRHSRATEIIITSTTESDHWKIVLHDNGIGFNPAVAQKEESNGLKNMEQRAAASGIRLVISSNASKGTEISLSV</sequence>
<dbReference type="InterPro" id="IPR050482">
    <property type="entry name" value="Sensor_HK_TwoCompSys"/>
</dbReference>
<dbReference type="InterPro" id="IPR036890">
    <property type="entry name" value="HATPase_C_sf"/>
</dbReference>
<gene>
    <name evidence="12" type="ORF">LQ567_03525</name>
</gene>
<keyword evidence="9" id="KW-1133">Transmembrane helix</keyword>
<dbReference type="SUPFAM" id="SSF55874">
    <property type="entry name" value="ATPase domain of HSP90 chaperone/DNA topoisomerase II/histidine kinase"/>
    <property type="match status" value="1"/>
</dbReference>
<keyword evidence="9" id="KW-0812">Transmembrane</keyword>
<evidence type="ECO:0000259" key="11">
    <source>
        <dbReference type="Pfam" id="PF07730"/>
    </source>
</evidence>
<evidence type="ECO:0000256" key="9">
    <source>
        <dbReference type="SAM" id="Phobius"/>
    </source>
</evidence>
<keyword evidence="6 12" id="KW-0418">Kinase</keyword>
<reference evidence="12 13" key="1">
    <citation type="submission" date="2021-11" db="EMBL/GenBank/DDBJ databases">
        <title>Genomic of Niabella pedocola.</title>
        <authorList>
            <person name="Wu T."/>
        </authorList>
    </citation>
    <scope>NUCLEOTIDE SEQUENCE [LARGE SCALE GENOMIC DNA]</scope>
    <source>
        <strain evidence="12 13">JCM 31011</strain>
    </source>
</reference>
<evidence type="ECO:0000256" key="6">
    <source>
        <dbReference type="ARBA" id="ARBA00022777"/>
    </source>
</evidence>
<dbReference type="Gene3D" id="3.30.565.10">
    <property type="entry name" value="Histidine kinase-like ATPase, C-terminal domain"/>
    <property type="match status" value="1"/>
</dbReference>
<evidence type="ECO:0000256" key="4">
    <source>
        <dbReference type="ARBA" id="ARBA00022679"/>
    </source>
</evidence>
<name>A0ABS8PLE0_9BACT</name>
<evidence type="ECO:0000313" key="12">
    <source>
        <dbReference type="EMBL" id="MCD2421816.1"/>
    </source>
</evidence>
<comment type="caution">
    <text evidence="12">The sequence shown here is derived from an EMBL/GenBank/DDBJ whole genome shotgun (WGS) entry which is preliminary data.</text>
</comment>
<evidence type="ECO:0000313" key="13">
    <source>
        <dbReference type="Proteomes" id="UP001199816"/>
    </source>
</evidence>
<dbReference type="EMBL" id="JAJNEC010000003">
    <property type="protein sequence ID" value="MCD2421816.1"/>
    <property type="molecule type" value="Genomic_DNA"/>
</dbReference>
<dbReference type="InterPro" id="IPR011712">
    <property type="entry name" value="Sig_transdc_His_kin_sub3_dim/P"/>
</dbReference>
<dbReference type="Proteomes" id="UP001199816">
    <property type="component" value="Unassembled WGS sequence"/>
</dbReference>
<comment type="catalytic activity">
    <reaction evidence="1">
        <text>ATP + protein L-histidine = ADP + protein N-phospho-L-histidine.</text>
        <dbReference type="EC" id="2.7.13.3"/>
    </reaction>
</comment>
<dbReference type="PANTHER" id="PTHR24421:SF10">
    <property type="entry name" value="NITRATE_NITRITE SENSOR PROTEIN NARQ"/>
    <property type="match status" value="1"/>
</dbReference>
<evidence type="ECO:0000256" key="7">
    <source>
        <dbReference type="ARBA" id="ARBA00022840"/>
    </source>
</evidence>
<feature type="domain" description="Signal transduction histidine kinase subgroup 3 dimerisation and phosphoacceptor" evidence="11">
    <location>
        <begin position="415"/>
        <end position="477"/>
    </location>
</feature>
<dbReference type="EC" id="2.7.13.3" evidence="2"/>
<dbReference type="PANTHER" id="PTHR24421">
    <property type="entry name" value="NITRATE/NITRITE SENSOR PROTEIN NARX-RELATED"/>
    <property type="match status" value="1"/>
</dbReference>
<feature type="domain" description="Histidine kinase/HSP90-like ATPase" evidence="10">
    <location>
        <begin position="524"/>
        <end position="607"/>
    </location>
</feature>
<evidence type="ECO:0000256" key="3">
    <source>
        <dbReference type="ARBA" id="ARBA00022553"/>
    </source>
</evidence>
<keyword evidence="3" id="KW-0597">Phosphoprotein</keyword>
<dbReference type="Pfam" id="PF07730">
    <property type="entry name" value="HisKA_3"/>
    <property type="match status" value="1"/>
</dbReference>
<keyword evidence="8" id="KW-0902">Two-component regulatory system</keyword>
<evidence type="ECO:0000256" key="8">
    <source>
        <dbReference type="ARBA" id="ARBA00023012"/>
    </source>
</evidence>
<dbReference type="InterPro" id="IPR011990">
    <property type="entry name" value="TPR-like_helical_dom_sf"/>
</dbReference>
<dbReference type="SUPFAM" id="SSF48452">
    <property type="entry name" value="TPR-like"/>
    <property type="match status" value="1"/>
</dbReference>
<dbReference type="Gene3D" id="1.25.40.10">
    <property type="entry name" value="Tetratricopeptide repeat domain"/>
    <property type="match status" value="2"/>
</dbReference>
<organism evidence="12 13">
    <name type="scientific">Niabella pedocola</name>
    <dbReference type="NCBI Taxonomy" id="1752077"/>
    <lineage>
        <taxon>Bacteria</taxon>
        <taxon>Pseudomonadati</taxon>
        <taxon>Bacteroidota</taxon>
        <taxon>Chitinophagia</taxon>
        <taxon>Chitinophagales</taxon>
        <taxon>Chitinophagaceae</taxon>
        <taxon>Niabella</taxon>
    </lineage>
</organism>
<evidence type="ECO:0000256" key="5">
    <source>
        <dbReference type="ARBA" id="ARBA00022741"/>
    </source>
</evidence>
<accession>A0ABS8PLE0</accession>
<keyword evidence="13" id="KW-1185">Reference proteome</keyword>
<dbReference type="CDD" id="cd16917">
    <property type="entry name" value="HATPase_UhpB-NarQ-NarX-like"/>
    <property type="match status" value="1"/>
</dbReference>
<dbReference type="RefSeq" id="WP_231002718.1">
    <property type="nucleotide sequence ID" value="NZ_JAJNEC010000003.1"/>
</dbReference>
<evidence type="ECO:0000256" key="1">
    <source>
        <dbReference type="ARBA" id="ARBA00000085"/>
    </source>
</evidence>